<reference evidence="16" key="1">
    <citation type="submission" date="2019-01" db="EMBL/GenBank/DDBJ databases">
        <title>Gri0909 isolated from a small marine red alga.</title>
        <authorList>
            <person name="Kim J."/>
            <person name="Jeong S.E."/>
            <person name="Jeon C.O."/>
        </authorList>
    </citation>
    <scope>NUCLEOTIDE SEQUENCE [LARGE SCALE GENOMIC DNA]</scope>
    <source>
        <strain evidence="16">Gri0909</strain>
    </source>
</reference>
<dbReference type="EC" id="1.3.1.91" evidence="10"/>
<keyword evidence="3 10" id="KW-0285">Flavoprotein</keyword>
<feature type="site" description="Interacts with tRNA; defines subfamily-specific binding signature" evidence="10">
    <location>
        <position position="294"/>
    </location>
</feature>
<evidence type="ECO:0000256" key="3">
    <source>
        <dbReference type="ARBA" id="ARBA00022630"/>
    </source>
</evidence>
<evidence type="ECO:0000256" key="7">
    <source>
        <dbReference type="ARBA" id="ARBA00022884"/>
    </source>
</evidence>
<keyword evidence="8 10" id="KW-0560">Oxidoreductase</keyword>
<keyword evidence="4 10" id="KW-0288">FMN</keyword>
<dbReference type="InterPro" id="IPR013785">
    <property type="entry name" value="Aldolase_TIM"/>
</dbReference>
<feature type="site" description="Interacts with tRNA" evidence="10">
    <location>
        <position position="179"/>
    </location>
</feature>
<name>A0A437QQX2_9PROT</name>
<evidence type="ECO:0000256" key="6">
    <source>
        <dbReference type="ARBA" id="ARBA00022857"/>
    </source>
</evidence>
<dbReference type="Pfam" id="PF01207">
    <property type="entry name" value="Dus"/>
    <property type="match status" value="1"/>
</dbReference>
<organism evidence="15 16">
    <name type="scientific">Hwanghaeella grinnelliae</name>
    <dbReference type="NCBI Taxonomy" id="2500179"/>
    <lineage>
        <taxon>Bacteria</taxon>
        <taxon>Pseudomonadati</taxon>
        <taxon>Pseudomonadota</taxon>
        <taxon>Alphaproteobacteria</taxon>
        <taxon>Rhodospirillales</taxon>
        <taxon>Rhodospirillaceae</taxon>
        <taxon>Hwanghaeella</taxon>
    </lineage>
</organism>
<dbReference type="InterPro" id="IPR001269">
    <property type="entry name" value="DUS_fam"/>
</dbReference>
<keyword evidence="16" id="KW-1185">Reference proteome</keyword>
<dbReference type="AlphaFoldDB" id="A0A437QQX2"/>
<dbReference type="PIRSF" id="PIRSF006621">
    <property type="entry name" value="Dus"/>
    <property type="match status" value="1"/>
</dbReference>
<dbReference type="GO" id="GO:0102266">
    <property type="term" value="F:tRNA-dihydrouridine20a synthase activity"/>
    <property type="evidence" value="ECO:0007669"/>
    <property type="project" value="RHEA"/>
</dbReference>
<comment type="function">
    <text evidence="9 10">Catalyzes the synthesis of 5,6-dihydrouridine (D), a modified base found in the D-loop of most tRNAs, via the reduction of the C5-C6 double bond in target uridines. Specifically modifies U20 and U20a in tRNAs.</text>
</comment>
<feature type="binding site" evidence="10 13">
    <location>
        <position position="63"/>
    </location>
    <ligand>
        <name>FMN</name>
        <dbReference type="ChEBI" id="CHEBI:58210"/>
    </ligand>
</feature>
<comment type="similarity">
    <text evidence="11">Belongs to the dus family.</text>
</comment>
<comment type="catalytic activity">
    <reaction evidence="10">
        <text>5,6-dihydrouridine(20) in tRNA + NADP(+) = uridine(20) in tRNA + NADPH + H(+)</text>
        <dbReference type="Rhea" id="RHEA:53336"/>
        <dbReference type="Rhea" id="RHEA-COMP:13533"/>
        <dbReference type="Rhea" id="RHEA-COMP:13534"/>
        <dbReference type="ChEBI" id="CHEBI:15378"/>
        <dbReference type="ChEBI" id="CHEBI:57783"/>
        <dbReference type="ChEBI" id="CHEBI:58349"/>
        <dbReference type="ChEBI" id="CHEBI:65315"/>
        <dbReference type="ChEBI" id="CHEBI:74443"/>
        <dbReference type="EC" id="1.3.1.91"/>
    </reaction>
</comment>
<comment type="catalytic activity">
    <reaction evidence="10">
        <text>5,6-dihydrouridine(20a) in tRNA + NAD(+) = uridine(20a) in tRNA + NADH + H(+)</text>
        <dbReference type="Rhea" id="RHEA:53348"/>
        <dbReference type="Rhea" id="RHEA-COMP:13535"/>
        <dbReference type="Rhea" id="RHEA-COMP:13536"/>
        <dbReference type="ChEBI" id="CHEBI:15378"/>
        <dbReference type="ChEBI" id="CHEBI:57540"/>
        <dbReference type="ChEBI" id="CHEBI:57945"/>
        <dbReference type="ChEBI" id="CHEBI:65315"/>
        <dbReference type="ChEBI" id="CHEBI:74443"/>
    </reaction>
</comment>
<evidence type="ECO:0000256" key="12">
    <source>
        <dbReference type="PIRSR" id="PIRSR006621-1"/>
    </source>
</evidence>
<evidence type="ECO:0000256" key="1">
    <source>
        <dbReference type="ARBA" id="ARBA00001917"/>
    </source>
</evidence>
<comment type="catalytic activity">
    <reaction evidence="10">
        <text>5,6-dihydrouridine(20) in tRNA + NAD(+) = uridine(20) in tRNA + NADH + H(+)</text>
        <dbReference type="Rhea" id="RHEA:53340"/>
        <dbReference type="Rhea" id="RHEA-COMP:13533"/>
        <dbReference type="Rhea" id="RHEA-COMP:13534"/>
        <dbReference type="ChEBI" id="CHEBI:15378"/>
        <dbReference type="ChEBI" id="CHEBI:57540"/>
        <dbReference type="ChEBI" id="CHEBI:57945"/>
        <dbReference type="ChEBI" id="CHEBI:65315"/>
        <dbReference type="ChEBI" id="CHEBI:74443"/>
        <dbReference type="EC" id="1.3.1.91"/>
    </reaction>
</comment>
<dbReference type="RefSeq" id="WP_127766315.1">
    <property type="nucleotide sequence ID" value="NZ_SADE01000002.1"/>
</dbReference>
<feature type="binding site" evidence="10 13">
    <location>
        <begin position="204"/>
        <end position="206"/>
    </location>
    <ligand>
        <name>FMN</name>
        <dbReference type="ChEBI" id="CHEBI:58210"/>
    </ligand>
</feature>
<evidence type="ECO:0000256" key="9">
    <source>
        <dbReference type="ARBA" id="ARBA00058013"/>
    </source>
</evidence>
<dbReference type="NCBIfam" id="TIGR00742">
    <property type="entry name" value="yjbN"/>
    <property type="match status" value="1"/>
</dbReference>
<feature type="binding site" evidence="10 13">
    <location>
        <begin position="10"/>
        <end position="12"/>
    </location>
    <ligand>
        <name>FMN</name>
        <dbReference type="ChEBI" id="CHEBI:58210"/>
    </ligand>
</feature>
<dbReference type="GO" id="GO:0050660">
    <property type="term" value="F:flavin adenine dinucleotide binding"/>
    <property type="evidence" value="ECO:0007669"/>
    <property type="project" value="InterPro"/>
</dbReference>
<feature type="binding site" evidence="10 13">
    <location>
        <position position="164"/>
    </location>
    <ligand>
        <name>FMN</name>
        <dbReference type="ChEBI" id="CHEBI:58210"/>
    </ligand>
</feature>
<dbReference type="InterPro" id="IPR004653">
    <property type="entry name" value="DusA"/>
</dbReference>
<accession>A0A437QQX2</accession>
<feature type="site" description="Interacts with tRNA; defines subfamily-specific binding signature" evidence="10">
    <location>
        <position position="176"/>
    </location>
</feature>
<dbReference type="PANTHER" id="PTHR42907">
    <property type="entry name" value="FMN-LINKED OXIDOREDUCTASES SUPERFAMILY PROTEIN"/>
    <property type="match status" value="1"/>
</dbReference>
<dbReference type="FunFam" id="3.20.20.70:FF:000083">
    <property type="entry name" value="tRNA-dihydrouridine(20/20a) synthase"/>
    <property type="match status" value="1"/>
</dbReference>
<keyword evidence="7 10" id="KW-0694">RNA-binding</keyword>
<dbReference type="OrthoDB" id="9783413at2"/>
<feature type="binding site" evidence="10 13">
    <location>
        <position position="132"/>
    </location>
    <ligand>
        <name>FMN</name>
        <dbReference type="ChEBI" id="CHEBI:58210"/>
    </ligand>
</feature>
<evidence type="ECO:0000256" key="10">
    <source>
        <dbReference type="HAMAP-Rule" id="MF_02041"/>
    </source>
</evidence>
<comment type="catalytic activity">
    <reaction evidence="10">
        <text>5,6-dihydrouridine(20a) in tRNA + NADP(+) = uridine(20a) in tRNA + NADPH + H(+)</text>
        <dbReference type="Rhea" id="RHEA:53344"/>
        <dbReference type="Rhea" id="RHEA-COMP:13535"/>
        <dbReference type="Rhea" id="RHEA-COMP:13536"/>
        <dbReference type="ChEBI" id="CHEBI:15378"/>
        <dbReference type="ChEBI" id="CHEBI:57783"/>
        <dbReference type="ChEBI" id="CHEBI:58349"/>
        <dbReference type="ChEBI" id="CHEBI:65315"/>
        <dbReference type="ChEBI" id="CHEBI:74443"/>
    </reaction>
</comment>
<dbReference type="EMBL" id="SADE01000002">
    <property type="protein sequence ID" value="RVU36839.1"/>
    <property type="molecule type" value="Genomic_DNA"/>
</dbReference>
<evidence type="ECO:0000256" key="8">
    <source>
        <dbReference type="ARBA" id="ARBA00023002"/>
    </source>
</evidence>
<dbReference type="CDD" id="cd02801">
    <property type="entry name" value="DUS_like_FMN"/>
    <property type="match status" value="1"/>
</dbReference>
<proteinExistence type="inferred from homology"/>
<evidence type="ECO:0000256" key="5">
    <source>
        <dbReference type="ARBA" id="ARBA00022694"/>
    </source>
</evidence>
<keyword evidence="5 10" id="KW-0819">tRNA processing</keyword>
<dbReference type="GO" id="GO:0010181">
    <property type="term" value="F:FMN binding"/>
    <property type="evidence" value="ECO:0007669"/>
    <property type="project" value="UniProtKB-UniRule"/>
</dbReference>
<dbReference type="Gene3D" id="3.20.20.70">
    <property type="entry name" value="Aldolase class I"/>
    <property type="match status" value="1"/>
</dbReference>
<feature type="binding site" evidence="10 13">
    <location>
        <begin position="226"/>
        <end position="227"/>
    </location>
    <ligand>
        <name>FMN</name>
        <dbReference type="ChEBI" id="CHEBI:58210"/>
    </ligand>
</feature>
<dbReference type="PROSITE" id="PS01136">
    <property type="entry name" value="UPF0034"/>
    <property type="match status" value="1"/>
</dbReference>
<keyword evidence="6 10" id="KW-0521">NADP</keyword>
<feature type="active site" description="Proton donor" evidence="10 12">
    <location>
        <position position="93"/>
    </location>
</feature>
<comment type="similarity">
    <text evidence="10">Belongs to the Dus family. DusA subfamily.</text>
</comment>
<feature type="site" description="Interacts with tRNA; defines subfamily-specific binding signature" evidence="10">
    <location>
        <position position="297"/>
    </location>
</feature>
<feature type="domain" description="DUS-like FMN-binding" evidence="14">
    <location>
        <begin position="8"/>
        <end position="319"/>
    </location>
</feature>
<dbReference type="Gene3D" id="1.20.120.1460">
    <property type="match status" value="1"/>
</dbReference>
<evidence type="ECO:0000259" key="14">
    <source>
        <dbReference type="Pfam" id="PF01207"/>
    </source>
</evidence>
<evidence type="ECO:0000256" key="2">
    <source>
        <dbReference type="ARBA" id="ARBA00022555"/>
    </source>
</evidence>
<comment type="caution">
    <text evidence="15">The sequence shown here is derived from an EMBL/GenBank/DDBJ whole genome shotgun (WGS) entry which is preliminary data.</text>
</comment>
<dbReference type="InterPro" id="IPR035587">
    <property type="entry name" value="DUS-like_FMN-bd"/>
</dbReference>
<dbReference type="HAMAP" id="MF_02041">
    <property type="entry name" value="DusA_subfam"/>
    <property type="match status" value="1"/>
</dbReference>
<evidence type="ECO:0000313" key="16">
    <source>
        <dbReference type="Proteomes" id="UP000287447"/>
    </source>
</evidence>
<feature type="site" description="Interacts with tRNA" evidence="10">
    <location>
        <position position="90"/>
    </location>
</feature>
<keyword evidence="13" id="KW-0547">Nucleotide-binding</keyword>
<evidence type="ECO:0000256" key="11">
    <source>
        <dbReference type="PIRNR" id="PIRNR006621"/>
    </source>
</evidence>
<dbReference type="NCBIfam" id="NF008774">
    <property type="entry name" value="PRK11815.1"/>
    <property type="match status" value="1"/>
</dbReference>
<gene>
    <name evidence="10 15" type="primary">dusA</name>
    <name evidence="15" type="ORF">EOI86_16890</name>
</gene>
<keyword evidence="2 10" id="KW-0820">tRNA-binding</keyword>
<dbReference type="SUPFAM" id="SSF51395">
    <property type="entry name" value="FMN-linked oxidoreductases"/>
    <property type="match status" value="1"/>
</dbReference>
<dbReference type="GO" id="GO:0000049">
    <property type="term" value="F:tRNA binding"/>
    <property type="evidence" value="ECO:0007669"/>
    <property type="project" value="UniProtKB-UniRule"/>
</dbReference>
<dbReference type="PANTHER" id="PTHR42907:SF1">
    <property type="entry name" value="FMN-LINKED OXIDOREDUCTASES SUPERFAMILY PROTEIN"/>
    <property type="match status" value="1"/>
</dbReference>
<comment type="cofactor">
    <cofactor evidence="1 10 11 13">
        <name>FMN</name>
        <dbReference type="ChEBI" id="CHEBI:58210"/>
    </cofactor>
</comment>
<sequence>MPSNRLSVAPMMDWTDRHCRVFHRLATRNALLYTEMVTTGAVLHGDRDRLLGYDASEHPVACQLGGSDPKDLAASAKIVAEYGYDEVNLNVGCPSDRVQSGRFGACLMAEPDLVADCIAAMQDAVDIPVTVKSRIGIDDADSYEGLVAFVDRVARTGCRYFTVHARKAILSGLSPKENREIPPLKYDYVYRLKRDFPEFEIVLNGGVQSLEEAQEHLAHVDGVMIGRAAYNTPAVLLGTDRLIFGDVRPDGDLTRHDLVRAFLPYIDGQVRNGTQLNRMTRHILGIFNGLPGARAWRRYLSENAYTSEAGPEVVETALKLVPEIDDAMAETG</sequence>
<dbReference type="InterPro" id="IPR018517">
    <property type="entry name" value="tRNA_hU_synthase_CS"/>
</dbReference>
<protein>
    <recommendedName>
        <fullName evidence="10">tRNA-dihydrouridine(20/20a) synthase</fullName>
        <ecNumber evidence="10">1.3.1.91</ecNumber>
    </recommendedName>
    <alternativeName>
        <fullName evidence="10">U20-specific dihydrouridine synthase</fullName>
        <shortName evidence="10">U20-specific Dus</shortName>
    </alternativeName>
    <alternativeName>
        <fullName evidence="10">tRNA-dihydrouridine synthase A</fullName>
    </alternativeName>
</protein>
<evidence type="ECO:0000256" key="13">
    <source>
        <dbReference type="PIRSR" id="PIRSR006621-2"/>
    </source>
</evidence>
<dbReference type="Proteomes" id="UP000287447">
    <property type="component" value="Unassembled WGS sequence"/>
</dbReference>
<evidence type="ECO:0000313" key="15">
    <source>
        <dbReference type="EMBL" id="RVU36839.1"/>
    </source>
</evidence>
<dbReference type="GO" id="GO:0102264">
    <property type="term" value="F:tRNA-dihydrouridine20 synthase activity"/>
    <property type="evidence" value="ECO:0007669"/>
    <property type="project" value="UniProtKB-EC"/>
</dbReference>
<evidence type="ECO:0000256" key="4">
    <source>
        <dbReference type="ARBA" id="ARBA00022643"/>
    </source>
</evidence>